<dbReference type="RefSeq" id="WP_253799601.1">
    <property type="nucleotide sequence ID" value="NZ_BAAAUB010000047.1"/>
</dbReference>
<organism evidence="2 3">
    <name type="scientific">Kitasatospora paracochleata</name>
    <dbReference type="NCBI Taxonomy" id="58354"/>
    <lineage>
        <taxon>Bacteria</taxon>
        <taxon>Bacillati</taxon>
        <taxon>Actinomycetota</taxon>
        <taxon>Actinomycetes</taxon>
        <taxon>Kitasatosporales</taxon>
        <taxon>Streptomycetaceae</taxon>
        <taxon>Kitasatospora</taxon>
    </lineage>
</organism>
<name>A0ABT1J1B7_9ACTN</name>
<evidence type="ECO:0000313" key="2">
    <source>
        <dbReference type="EMBL" id="MCP2310949.1"/>
    </source>
</evidence>
<gene>
    <name evidence="2" type="ORF">FHR36_004112</name>
</gene>
<protein>
    <submittedName>
        <fullName evidence="2">HAMP domain-containing protein</fullName>
    </submittedName>
</protein>
<evidence type="ECO:0000313" key="3">
    <source>
        <dbReference type="Proteomes" id="UP001206483"/>
    </source>
</evidence>
<dbReference type="Proteomes" id="UP001206483">
    <property type="component" value="Unassembled WGS sequence"/>
</dbReference>
<sequence length="46" mass="5158">MDDINRPNRRGALGCFVLAVLVVAAVITFLVWAWNQPGSDTPSYWH</sequence>
<accession>A0ABT1J1B7</accession>
<feature type="transmembrane region" description="Helical" evidence="1">
    <location>
        <begin position="12"/>
        <end position="34"/>
    </location>
</feature>
<keyword evidence="3" id="KW-1185">Reference proteome</keyword>
<keyword evidence="1" id="KW-0472">Membrane</keyword>
<dbReference type="EMBL" id="JAMZDX010000004">
    <property type="protein sequence ID" value="MCP2310949.1"/>
    <property type="molecule type" value="Genomic_DNA"/>
</dbReference>
<evidence type="ECO:0000256" key="1">
    <source>
        <dbReference type="SAM" id="Phobius"/>
    </source>
</evidence>
<comment type="caution">
    <text evidence="2">The sequence shown here is derived from an EMBL/GenBank/DDBJ whole genome shotgun (WGS) entry which is preliminary data.</text>
</comment>
<keyword evidence="1" id="KW-1133">Transmembrane helix</keyword>
<keyword evidence="1" id="KW-0812">Transmembrane</keyword>
<proteinExistence type="predicted"/>
<reference evidence="2 3" key="1">
    <citation type="submission" date="2022-06" db="EMBL/GenBank/DDBJ databases">
        <title>Sequencing the genomes of 1000 actinobacteria strains.</title>
        <authorList>
            <person name="Klenk H.-P."/>
        </authorList>
    </citation>
    <scope>NUCLEOTIDE SEQUENCE [LARGE SCALE GENOMIC DNA]</scope>
    <source>
        <strain evidence="2 3">DSM 41656</strain>
    </source>
</reference>